<dbReference type="GO" id="GO:0008234">
    <property type="term" value="F:cysteine-type peptidase activity"/>
    <property type="evidence" value="ECO:0007669"/>
    <property type="project" value="UniProtKB-KW"/>
</dbReference>
<dbReference type="InterPro" id="IPR039417">
    <property type="entry name" value="Peptidase_C1A_papain-like"/>
</dbReference>
<accession>A0A914QW99</accession>
<keyword evidence="4" id="KW-0788">Thiol protease</keyword>
<dbReference type="InterPro" id="IPR013128">
    <property type="entry name" value="Peptidase_C1A"/>
</dbReference>
<keyword evidence="6" id="KW-1015">Disulfide bond</keyword>
<keyword evidence="7" id="KW-0732">Signal</keyword>
<organism evidence="10 11">
    <name type="scientific">Panagrolaimus davidi</name>
    <dbReference type="NCBI Taxonomy" id="227884"/>
    <lineage>
        <taxon>Eukaryota</taxon>
        <taxon>Metazoa</taxon>
        <taxon>Ecdysozoa</taxon>
        <taxon>Nematoda</taxon>
        <taxon>Chromadorea</taxon>
        <taxon>Rhabditida</taxon>
        <taxon>Tylenchina</taxon>
        <taxon>Panagrolaimomorpha</taxon>
        <taxon>Panagrolaimoidea</taxon>
        <taxon>Panagrolaimidae</taxon>
        <taxon>Panagrolaimus</taxon>
    </lineage>
</organism>
<dbReference type="WBParaSite" id="PDA_v2.g8071.t1">
    <property type="protein sequence ID" value="PDA_v2.g8071.t1"/>
    <property type="gene ID" value="PDA_v2.g8071"/>
</dbReference>
<dbReference type="PROSITE" id="PS00139">
    <property type="entry name" value="THIOL_PROTEASE_CYS"/>
    <property type="match status" value="1"/>
</dbReference>
<feature type="signal peptide" evidence="7">
    <location>
        <begin position="1"/>
        <end position="20"/>
    </location>
</feature>
<evidence type="ECO:0000313" key="10">
    <source>
        <dbReference type="Proteomes" id="UP000887578"/>
    </source>
</evidence>
<dbReference type="AlphaFoldDB" id="A0A914QW99"/>
<dbReference type="FunFam" id="3.90.70.10:FF:000103">
    <property type="entry name" value="Hypothetical LOC496748"/>
    <property type="match status" value="1"/>
</dbReference>
<dbReference type="PRINTS" id="PR00705">
    <property type="entry name" value="PAPAIN"/>
</dbReference>
<proteinExistence type="inferred from homology"/>
<evidence type="ECO:0000259" key="9">
    <source>
        <dbReference type="SMART" id="SM00848"/>
    </source>
</evidence>
<keyword evidence="10" id="KW-1185">Reference proteome</keyword>
<evidence type="ECO:0000256" key="4">
    <source>
        <dbReference type="ARBA" id="ARBA00022807"/>
    </source>
</evidence>
<evidence type="ECO:0000256" key="2">
    <source>
        <dbReference type="ARBA" id="ARBA00022670"/>
    </source>
</evidence>
<dbReference type="InterPro" id="IPR000169">
    <property type="entry name" value="Pept_cys_AS"/>
</dbReference>
<feature type="domain" description="Peptidase C1A papain C-terminal" evidence="8">
    <location>
        <begin position="123"/>
        <end position="328"/>
    </location>
</feature>
<keyword evidence="5" id="KW-0865">Zymogen</keyword>
<dbReference type="InterPro" id="IPR038765">
    <property type="entry name" value="Papain-like_cys_pep_sf"/>
</dbReference>
<sequence length="330" mass="37648">MYNKALIALAIVSLGAICLSTPLTHTKEYSAFLQYEFTFSPKFTSAEERMSRFEIFKSNLVEIEKLNKKYPSATFGVTKFATWTKEEFEQKMLIPKDMSLRSAKPPSDSHIEYEVTQEELDSAPTYFDWRQQNVVTSIKDQDSCGSCWAFASTAAIESQYAIHTRKLLNLSEQQLVDCEWVSQGCNYGFVNTAYDYVRDNGQFTYDSYPYQDEKTKCHKTSSDRVFIDGHRFVTANETAIAAYIAKYGPAAFAIICPKALMHYKGGVLEVNDCLEQSTGLHAMVLIGYTQDYWIIKNQWGTTWGENGFVRFKRGINMCDMALQVDAPYIN</sequence>
<dbReference type="SMART" id="SM00848">
    <property type="entry name" value="Inhibitor_I29"/>
    <property type="match status" value="1"/>
</dbReference>
<feature type="domain" description="Cathepsin propeptide inhibitor" evidence="9">
    <location>
        <begin position="32"/>
        <end position="88"/>
    </location>
</feature>
<keyword evidence="3" id="KW-0378">Hydrolase</keyword>
<name>A0A914QW99_9BILA</name>
<evidence type="ECO:0000256" key="3">
    <source>
        <dbReference type="ARBA" id="ARBA00022801"/>
    </source>
</evidence>
<evidence type="ECO:0000256" key="5">
    <source>
        <dbReference type="ARBA" id="ARBA00023145"/>
    </source>
</evidence>
<dbReference type="SUPFAM" id="SSF54001">
    <property type="entry name" value="Cysteine proteinases"/>
    <property type="match status" value="1"/>
</dbReference>
<dbReference type="SMART" id="SM00645">
    <property type="entry name" value="Pept_C1"/>
    <property type="match status" value="1"/>
</dbReference>
<reference evidence="11" key="1">
    <citation type="submission" date="2022-11" db="UniProtKB">
        <authorList>
            <consortium name="WormBaseParasite"/>
        </authorList>
    </citation>
    <scope>IDENTIFICATION</scope>
</reference>
<comment type="similarity">
    <text evidence="1">Belongs to the peptidase C1 family.</text>
</comment>
<dbReference type="Gene3D" id="3.90.70.10">
    <property type="entry name" value="Cysteine proteinases"/>
    <property type="match status" value="1"/>
</dbReference>
<dbReference type="Pfam" id="PF00112">
    <property type="entry name" value="Peptidase_C1"/>
    <property type="match status" value="1"/>
</dbReference>
<dbReference type="CDD" id="cd02248">
    <property type="entry name" value="Peptidase_C1A"/>
    <property type="match status" value="1"/>
</dbReference>
<dbReference type="PANTHER" id="PTHR12411">
    <property type="entry name" value="CYSTEINE PROTEASE FAMILY C1-RELATED"/>
    <property type="match status" value="1"/>
</dbReference>
<evidence type="ECO:0000256" key="6">
    <source>
        <dbReference type="ARBA" id="ARBA00023157"/>
    </source>
</evidence>
<dbReference type="Proteomes" id="UP000887578">
    <property type="component" value="Unplaced"/>
</dbReference>
<dbReference type="GO" id="GO:0006508">
    <property type="term" value="P:proteolysis"/>
    <property type="evidence" value="ECO:0007669"/>
    <property type="project" value="UniProtKB-KW"/>
</dbReference>
<dbReference type="InterPro" id="IPR000668">
    <property type="entry name" value="Peptidase_C1A_C"/>
</dbReference>
<evidence type="ECO:0000259" key="8">
    <source>
        <dbReference type="SMART" id="SM00645"/>
    </source>
</evidence>
<evidence type="ECO:0000313" key="11">
    <source>
        <dbReference type="WBParaSite" id="PDA_v2.g8071.t1"/>
    </source>
</evidence>
<feature type="chain" id="PRO_5037455844" evidence="7">
    <location>
        <begin position="21"/>
        <end position="330"/>
    </location>
</feature>
<protein>
    <submittedName>
        <fullName evidence="11">Uncharacterized protein</fullName>
    </submittedName>
</protein>
<dbReference type="InterPro" id="IPR013201">
    <property type="entry name" value="Prot_inhib_I29"/>
</dbReference>
<dbReference type="Pfam" id="PF08246">
    <property type="entry name" value="Inhibitor_I29"/>
    <property type="match status" value="1"/>
</dbReference>
<evidence type="ECO:0000256" key="1">
    <source>
        <dbReference type="ARBA" id="ARBA00008455"/>
    </source>
</evidence>
<evidence type="ECO:0000256" key="7">
    <source>
        <dbReference type="SAM" id="SignalP"/>
    </source>
</evidence>
<keyword evidence="2" id="KW-0645">Protease</keyword>